<dbReference type="Proteomes" id="UP000499080">
    <property type="component" value="Unassembled WGS sequence"/>
</dbReference>
<dbReference type="AlphaFoldDB" id="A0A4Y2IHM2"/>
<name>A0A4Y2IHM2_ARAVE</name>
<accession>A0A4Y2IHM2</accession>
<reference evidence="1 2" key="1">
    <citation type="journal article" date="2019" name="Sci. Rep.">
        <title>Orb-weaving spider Araneus ventricosus genome elucidates the spidroin gene catalogue.</title>
        <authorList>
            <person name="Kono N."/>
            <person name="Nakamura H."/>
            <person name="Ohtoshi R."/>
            <person name="Moran D.A.P."/>
            <person name="Shinohara A."/>
            <person name="Yoshida Y."/>
            <person name="Fujiwara M."/>
            <person name="Mori M."/>
            <person name="Tomita M."/>
            <person name="Arakawa K."/>
        </authorList>
    </citation>
    <scope>NUCLEOTIDE SEQUENCE [LARGE SCALE GENOMIC DNA]</scope>
</reference>
<sequence length="89" mass="9803">MLHATFQNITCLPHFGVRLRVFFNTFDLANFEDCQCGISVPCPLTLFGYHNGIRHGGMGRRSVSVAATEMSLSMGIHTSYSSFSIPSES</sequence>
<evidence type="ECO:0000313" key="1">
    <source>
        <dbReference type="EMBL" id="GBM77165.1"/>
    </source>
</evidence>
<comment type="caution">
    <text evidence="1">The sequence shown here is derived from an EMBL/GenBank/DDBJ whole genome shotgun (WGS) entry which is preliminary data.</text>
</comment>
<dbReference type="EMBL" id="BGPR01002670">
    <property type="protein sequence ID" value="GBM77165.1"/>
    <property type="molecule type" value="Genomic_DNA"/>
</dbReference>
<evidence type="ECO:0000313" key="2">
    <source>
        <dbReference type="Proteomes" id="UP000499080"/>
    </source>
</evidence>
<proteinExistence type="predicted"/>
<protein>
    <submittedName>
        <fullName evidence="1">Uncharacterized protein</fullName>
    </submittedName>
</protein>
<organism evidence="1 2">
    <name type="scientific">Araneus ventricosus</name>
    <name type="common">Orbweaver spider</name>
    <name type="synonym">Epeira ventricosa</name>
    <dbReference type="NCBI Taxonomy" id="182803"/>
    <lineage>
        <taxon>Eukaryota</taxon>
        <taxon>Metazoa</taxon>
        <taxon>Ecdysozoa</taxon>
        <taxon>Arthropoda</taxon>
        <taxon>Chelicerata</taxon>
        <taxon>Arachnida</taxon>
        <taxon>Araneae</taxon>
        <taxon>Araneomorphae</taxon>
        <taxon>Entelegynae</taxon>
        <taxon>Araneoidea</taxon>
        <taxon>Araneidae</taxon>
        <taxon>Araneus</taxon>
    </lineage>
</organism>
<keyword evidence="2" id="KW-1185">Reference proteome</keyword>
<gene>
    <name evidence="1" type="ORF">AVEN_145879_1</name>
</gene>